<dbReference type="EMBL" id="CP003915">
    <property type="protein sequence ID" value="AHG64628.1"/>
    <property type="molecule type" value="Genomic_DNA"/>
</dbReference>
<feature type="transmembrane region" description="Helical" evidence="2">
    <location>
        <begin position="218"/>
        <end position="238"/>
    </location>
</feature>
<proteinExistence type="predicted"/>
<feature type="transmembrane region" description="Helical" evidence="2">
    <location>
        <begin position="162"/>
        <end position="180"/>
    </location>
</feature>
<evidence type="ECO:0000256" key="1">
    <source>
        <dbReference type="SAM" id="MobiDB-lite"/>
    </source>
</evidence>
<dbReference type="KEGG" id="amim:MIM_c25580"/>
<feature type="region of interest" description="Disordered" evidence="1">
    <location>
        <begin position="255"/>
        <end position="274"/>
    </location>
</feature>
<dbReference type="eggNOG" id="COG0671">
    <property type="taxonomic scope" value="Bacteria"/>
</dbReference>
<reference evidence="4 5" key="1">
    <citation type="journal article" date="2014" name="Microbiology">
        <title>Unravelling the complete genome sequence of Advenella mimigardefordensis strain DPN7T and novel insights in the catabolism of the xenobiotic polythioester precursor 3,3'-dithiodipropionate.</title>
        <authorList>
            <person name="Wubbeler J.H."/>
            <person name="Hiessl S."/>
            <person name="Schuldes J."/>
            <person name="Thurmer A."/>
            <person name="Daniel R."/>
            <person name="Steinbuchel A."/>
        </authorList>
    </citation>
    <scope>NUCLEOTIDE SEQUENCE [LARGE SCALE GENOMIC DNA]</scope>
    <source>
        <strain evidence="5">DSM 17166 / LMG 22922 / DPN7</strain>
    </source>
</reference>
<keyword evidence="2" id="KW-0812">Transmembrane</keyword>
<keyword evidence="5" id="KW-1185">Reference proteome</keyword>
<dbReference type="InterPro" id="IPR036938">
    <property type="entry name" value="PAP2/HPO_sf"/>
</dbReference>
<gene>
    <name evidence="4" type="ORF">MIM_c25580</name>
</gene>
<dbReference type="AlphaFoldDB" id="W0PI74"/>
<dbReference type="Proteomes" id="UP000019095">
    <property type="component" value="Chromosome"/>
</dbReference>
<sequence>MTMYPMIRIRSYWPYYLAALACALFLLVLINVRTDGRLFAIDQTVYRQLQLLRTPWLDHILITVTQLGDTFMVTVIAGVVAFRLLVSKAWRTAAYWLLTITGAGLINTAIKATIVRTRPGDMMYSGWTAYSFPSGHTTSNLVLYGLLCILIYPCIKKHTTRILTVCAAMGFALLVAASRIYLGAHWFSDVLGGMLLSTLTLCIAGVRYHTGKKHELSAGALLIPVLSALLIIGGFHVWQDRQVNMQRYTPPALSDQAPGHILPPATSTVEARHE</sequence>
<keyword evidence="2" id="KW-1133">Transmembrane helix</keyword>
<feature type="transmembrane region" description="Helical" evidence="2">
    <location>
        <begin position="134"/>
        <end position="155"/>
    </location>
</feature>
<dbReference type="SUPFAM" id="SSF48317">
    <property type="entry name" value="Acid phosphatase/Vanadium-dependent haloperoxidase"/>
    <property type="match status" value="1"/>
</dbReference>
<dbReference type="PANTHER" id="PTHR14969">
    <property type="entry name" value="SPHINGOSINE-1-PHOSPHATE PHOSPHOHYDROLASE"/>
    <property type="match status" value="1"/>
</dbReference>
<evidence type="ECO:0000313" key="4">
    <source>
        <dbReference type="EMBL" id="AHG64628.1"/>
    </source>
</evidence>
<dbReference type="Pfam" id="PF01569">
    <property type="entry name" value="PAP2"/>
    <property type="match status" value="1"/>
</dbReference>
<dbReference type="OrthoDB" id="9780918at2"/>
<dbReference type="PATRIC" id="fig|1247726.3.peg.2812"/>
<dbReference type="STRING" id="1247726.MIM_c25580"/>
<accession>W0PI74</accession>
<feature type="compositionally biased region" description="Polar residues" evidence="1">
    <location>
        <begin position="265"/>
        <end position="274"/>
    </location>
</feature>
<dbReference type="CDD" id="cd03392">
    <property type="entry name" value="PAP2_like_2"/>
    <property type="match status" value="1"/>
</dbReference>
<dbReference type="Gene3D" id="1.20.144.10">
    <property type="entry name" value="Phosphatidic acid phosphatase type 2/haloperoxidase"/>
    <property type="match status" value="1"/>
</dbReference>
<dbReference type="SMART" id="SM00014">
    <property type="entry name" value="acidPPc"/>
    <property type="match status" value="1"/>
</dbReference>
<dbReference type="PANTHER" id="PTHR14969:SF13">
    <property type="entry name" value="AT30094P"/>
    <property type="match status" value="1"/>
</dbReference>
<evidence type="ECO:0000259" key="3">
    <source>
        <dbReference type="SMART" id="SM00014"/>
    </source>
</evidence>
<protein>
    <submittedName>
        <fullName evidence="4">Putative phosphoesterase</fullName>
    </submittedName>
</protein>
<feature type="transmembrane region" description="Helical" evidence="2">
    <location>
        <begin position="93"/>
        <end position="114"/>
    </location>
</feature>
<dbReference type="RefSeq" id="WP_025373273.1">
    <property type="nucleotide sequence ID" value="NZ_CP003915.1"/>
</dbReference>
<evidence type="ECO:0000313" key="5">
    <source>
        <dbReference type="Proteomes" id="UP000019095"/>
    </source>
</evidence>
<organism evidence="4 5">
    <name type="scientific">Advenella mimigardefordensis (strain DSM 17166 / LMG 22922 / DPN7)</name>
    <dbReference type="NCBI Taxonomy" id="1247726"/>
    <lineage>
        <taxon>Bacteria</taxon>
        <taxon>Pseudomonadati</taxon>
        <taxon>Pseudomonadota</taxon>
        <taxon>Betaproteobacteria</taxon>
        <taxon>Burkholderiales</taxon>
        <taxon>Alcaligenaceae</taxon>
    </lineage>
</organism>
<evidence type="ECO:0000256" key="2">
    <source>
        <dbReference type="SAM" id="Phobius"/>
    </source>
</evidence>
<feature type="transmembrane region" description="Helical" evidence="2">
    <location>
        <begin position="64"/>
        <end position="86"/>
    </location>
</feature>
<feature type="domain" description="Phosphatidic acid phosphatase type 2/haloperoxidase" evidence="3">
    <location>
        <begin position="93"/>
        <end position="205"/>
    </location>
</feature>
<dbReference type="InterPro" id="IPR000326">
    <property type="entry name" value="PAP2/HPO"/>
</dbReference>
<name>W0PI74_ADVMD</name>
<keyword evidence="2" id="KW-0472">Membrane</keyword>
<dbReference type="HOGENOM" id="CLU_072573_3_0_4"/>